<organism evidence="2 3">
    <name type="scientific">Brevundimonas halotolerans</name>
    <dbReference type="NCBI Taxonomy" id="69670"/>
    <lineage>
        <taxon>Bacteria</taxon>
        <taxon>Pseudomonadati</taxon>
        <taxon>Pseudomonadota</taxon>
        <taxon>Alphaproteobacteria</taxon>
        <taxon>Caulobacterales</taxon>
        <taxon>Caulobacteraceae</taxon>
        <taxon>Brevundimonas</taxon>
    </lineage>
</organism>
<dbReference type="Pfam" id="PF13480">
    <property type="entry name" value="Acetyltransf_6"/>
    <property type="match status" value="1"/>
</dbReference>
<comment type="caution">
    <text evidence="2">The sequence shown here is derived from an EMBL/GenBank/DDBJ whole genome shotgun (WGS) entry which is preliminary data.</text>
</comment>
<dbReference type="RefSeq" id="WP_123286624.1">
    <property type="nucleotide sequence ID" value="NZ_JACIJB010000001.1"/>
</dbReference>
<dbReference type="SUPFAM" id="SSF55729">
    <property type="entry name" value="Acyl-CoA N-acyltransferases (Nat)"/>
    <property type="match status" value="1"/>
</dbReference>
<name>A0A7W9E7F1_9CAUL</name>
<reference evidence="2 3" key="1">
    <citation type="submission" date="2020-08" db="EMBL/GenBank/DDBJ databases">
        <title>Genomic Encyclopedia of Type Strains, Phase IV (KMG-IV): sequencing the most valuable type-strain genomes for metagenomic binning, comparative biology and taxonomic classification.</title>
        <authorList>
            <person name="Goeker M."/>
        </authorList>
    </citation>
    <scope>NUCLEOTIDE SEQUENCE [LARGE SCALE GENOMIC DNA]</scope>
    <source>
        <strain evidence="2 3">DSM 24448</strain>
    </source>
</reference>
<accession>A0A7W9E7F1</accession>
<dbReference type="AlphaFoldDB" id="A0A7W9E7F1"/>
<dbReference type="OrthoDB" id="4700839at2"/>
<keyword evidence="2" id="KW-0808">Transferase</keyword>
<evidence type="ECO:0000313" key="2">
    <source>
        <dbReference type="EMBL" id="MBB5659635.1"/>
    </source>
</evidence>
<evidence type="ECO:0000259" key="1">
    <source>
        <dbReference type="Pfam" id="PF13480"/>
    </source>
</evidence>
<dbReference type="Gene3D" id="3.40.630.30">
    <property type="match status" value="1"/>
</dbReference>
<dbReference type="Proteomes" id="UP000548978">
    <property type="component" value="Unassembled WGS sequence"/>
</dbReference>
<evidence type="ECO:0000313" key="3">
    <source>
        <dbReference type="Proteomes" id="UP000548978"/>
    </source>
</evidence>
<dbReference type="InterPro" id="IPR038740">
    <property type="entry name" value="BioF2-like_GNAT_dom"/>
</dbReference>
<feature type="domain" description="BioF2-like acetyltransferase" evidence="1">
    <location>
        <begin position="155"/>
        <end position="297"/>
    </location>
</feature>
<dbReference type="EMBL" id="JACIJB010000001">
    <property type="protein sequence ID" value="MBB5659635.1"/>
    <property type="molecule type" value="Genomic_DNA"/>
</dbReference>
<sequence length="379" mass="41048">MAQIIATRRPATDLPDREADVWRAFQGQQTAFANPLMGPDFARAIGRVRDDAEVVTYRRGDEIVGFLGLHRRPGGFARPLGAPFSDYHALITGPAPGMDGPQALTLAGIGAFRHIGLVDPYGLFPPVGTGPDAFAIETPDGPEAHLESMRAVSPKKFKNWRRLSNRLAELGPLRFDQSQSRDDLDALLSWKSEQFERTGLQDVLRPLWVRALMSDLFEADTPHFRGLMLTLHAGDTLVGGHFGVFGGGTYHPWIASTNPALAHVSPGNAFLDQAIRAMPRLGITTYDLGPGHDHYKQPWASIRKQVGVGLTLVEGKGRGLMTLGSTAWASGADAPLAKVRRRLDHIAAIDPTPAGRALALVHAMRAIPRRLSPSGPIEG</sequence>
<dbReference type="GO" id="GO:0016740">
    <property type="term" value="F:transferase activity"/>
    <property type="evidence" value="ECO:0007669"/>
    <property type="project" value="UniProtKB-KW"/>
</dbReference>
<proteinExistence type="predicted"/>
<protein>
    <submittedName>
        <fullName evidence="2">CelD/BcsL family acetyltransferase involved in cellulose biosynthesis</fullName>
    </submittedName>
</protein>
<keyword evidence="3" id="KW-1185">Reference proteome</keyword>
<gene>
    <name evidence="2" type="ORF">FHS65_000353</name>
</gene>
<dbReference type="InterPro" id="IPR016181">
    <property type="entry name" value="Acyl_CoA_acyltransferase"/>
</dbReference>